<dbReference type="Proteomes" id="UP000029221">
    <property type="component" value="Unassembled WGS sequence"/>
</dbReference>
<evidence type="ECO:0000313" key="2">
    <source>
        <dbReference type="EMBL" id="GAK98180.1"/>
    </source>
</evidence>
<accession>A0A090Q599</accession>
<keyword evidence="3" id="KW-1185">Reference proteome</keyword>
<sequence>MINLNSCGVSNELKERRETGYEILYQSQISDCTDQKIRILDDEDQWTQYVDSFRNDKLGSVSNIDFDKEFIAVVCAGTRNTGGYQIKSPVISKEKDTMMYYFEIEGPGKEDLVTMAITQPMIVVRIPYSSNKVICRWK</sequence>
<dbReference type="eggNOG" id="ENOG5032BVF">
    <property type="taxonomic scope" value="Bacteria"/>
</dbReference>
<protein>
    <recommendedName>
        <fullName evidence="1">PrcB C-terminal domain-containing protein</fullName>
    </recommendedName>
</protein>
<evidence type="ECO:0000259" key="1">
    <source>
        <dbReference type="Pfam" id="PF14343"/>
    </source>
</evidence>
<dbReference type="EMBL" id="BBML01000009">
    <property type="protein sequence ID" value="GAK98180.1"/>
    <property type="molecule type" value="Genomic_DNA"/>
</dbReference>
<feature type="domain" description="PrcB C-terminal" evidence="1">
    <location>
        <begin position="72"/>
        <end position="127"/>
    </location>
</feature>
<dbReference type="STRING" id="319236.BST91_05300"/>
<name>A0A090Q599_9FLAO</name>
<reference evidence="2" key="1">
    <citation type="journal article" date="2014" name="Genome Announc.">
        <title>Draft Genome Sequences of Marine Flavobacterium Nonlabens Strains NR17, NR24, NR27, NR32, NR33, and Ara13.</title>
        <authorList>
            <person name="Nakanishi M."/>
            <person name="Meirelles P."/>
            <person name="Suzuki R."/>
            <person name="Takatani N."/>
            <person name="Mino S."/>
            <person name="Suda W."/>
            <person name="Oshima K."/>
            <person name="Hattori M."/>
            <person name="Ohkuma M."/>
            <person name="Hosokawa M."/>
            <person name="Miyashita K."/>
            <person name="Thompson F.L."/>
            <person name="Niwa A."/>
            <person name="Sawabe T."/>
            <person name="Sawabe T."/>
        </authorList>
    </citation>
    <scope>NUCLEOTIDE SEQUENCE [LARGE SCALE GENOMIC DNA]</scope>
    <source>
        <strain evidence="2">JCM 19294</strain>
    </source>
</reference>
<dbReference type="InterPro" id="IPR025748">
    <property type="entry name" value="PrcB_C_dom"/>
</dbReference>
<proteinExistence type="predicted"/>
<evidence type="ECO:0000313" key="3">
    <source>
        <dbReference type="Proteomes" id="UP000029221"/>
    </source>
</evidence>
<dbReference type="Pfam" id="PF14343">
    <property type="entry name" value="PrcB_C"/>
    <property type="match status" value="1"/>
</dbReference>
<organism evidence="2 3">
    <name type="scientific">Nonlabens tegetincola</name>
    <dbReference type="NCBI Taxonomy" id="323273"/>
    <lineage>
        <taxon>Bacteria</taxon>
        <taxon>Pseudomonadati</taxon>
        <taxon>Bacteroidota</taxon>
        <taxon>Flavobacteriia</taxon>
        <taxon>Flavobacteriales</taxon>
        <taxon>Flavobacteriaceae</taxon>
        <taxon>Nonlabens</taxon>
    </lineage>
</organism>
<gene>
    <name evidence="2" type="ORF">JCM19294_813</name>
</gene>
<comment type="caution">
    <text evidence="2">The sequence shown here is derived from an EMBL/GenBank/DDBJ whole genome shotgun (WGS) entry which is preliminary data.</text>
</comment>
<dbReference type="AlphaFoldDB" id="A0A090Q599"/>